<evidence type="ECO:0000256" key="4">
    <source>
        <dbReference type="SAM" id="MobiDB-lite"/>
    </source>
</evidence>
<sequence>MDNNPDSHSANPLWRRTTCLAPNSSCAAAERPGCGPHCCCCCRPRCTPVSVMGTRGPAGPPGLVGPPGPPGPPGQSGPPGPPGIAGPAGPQGGLGPEGPPGPPANTVAFRADGVAALTVAAVVTVQVPYENQIYDIQNGVAADNYNPATSTFTAPLTGVYRFAAGVNGTRTTGEPPVVVSLQASTGALIQRRFTAFDVADADDDFGATVAGDFLLAAGDTVVVTINPGAGGSFTVSAATEIGRTFSGSLVAQL</sequence>
<comment type="subcellular location">
    <subcellularLocation>
        <location evidence="1">Secreted</location>
    </subcellularLocation>
</comment>
<feature type="domain" description="C1q" evidence="5">
    <location>
        <begin position="102"/>
        <end position="253"/>
    </location>
</feature>
<dbReference type="Pfam" id="PF01391">
    <property type="entry name" value="Collagen"/>
    <property type="match status" value="1"/>
</dbReference>
<dbReference type="InterPro" id="IPR008160">
    <property type="entry name" value="Collagen"/>
</dbReference>
<dbReference type="RefSeq" id="YP_009483808.1">
    <property type="nucleotide sequence ID" value="NC_037667.1"/>
</dbReference>
<dbReference type="InterPro" id="IPR050392">
    <property type="entry name" value="Collagen/C1q_domain"/>
</dbReference>
<dbReference type="PROSITE" id="PS50871">
    <property type="entry name" value="C1Q"/>
    <property type="match status" value="1"/>
</dbReference>
<gene>
    <name evidence="6" type="ORF">pqer_cds_1117</name>
</gene>
<dbReference type="Gene3D" id="2.60.120.40">
    <property type="match status" value="1"/>
</dbReference>
<organism evidence="6">
    <name type="scientific">Pandoravirus quercus</name>
    <dbReference type="NCBI Taxonomy" id="2107709"/>
    <lineage>
        <taxon>Viruses</taxon>
        <taxon>Pandoravirus</taxon>
    </lineage>
</organism>
<evidence type="ECO:0000313" key="6">
    <source>
        <dbReference type="EMBL" id="AVK75539.1"/>
    </source>
</evidence>
<proteinExistence type="predicted"/>
<keyword evidence="3" id="KW-0732">Signal</keyword>
<accession>A0A2U7UAS6</accession>
<dbReference type="Proteomes" id="UP000248852">
    <property type="component" value="Segment"/>
</dbReference>
<dbReference type="InterPro" id="IPR008983">
    <property type="entry name" value="Tumour_necrosis_fac-like_dom"/>
</dbReference>
<keyword evidence="2" id="KW-0964">Secreted</keyword>
<reference evidence="6" key="1">
    <citation type="journal article" date="2018" name="Nat. Commun.">
        <title>Diversity and evolution of the emerging Pandoraviridae family.</title>
        <authorList>
            <person name="Legendre M."/>
            <person name="Fabre E."/>
            <person name="Poirot O."/>
            <person name="Jeudy S."/>
            <person name="Lartigue A."/>
            <person name="Alempic J.M."/>
            <person name="Beucher L."/>
            <person name="Philippe N."/>
            <person name="Bertaux L."/>
            <person name="Christo-Foroux E."/>
            <person name="Labadie K."/>
            <person name="Coute Y."/>
            <person name="Abergel C."/>
            <person name="Claverie J.M."/>
        </authorList>
    </citation>
    <scope>NUCLEOTIDE SEQUENCE [LARGE SCALE GENOMIC DNA]</scope>
    <source>
        <strain evidence="6">Quercus</strain>
    </source>
</reference>
<dbReference type="PANTHER" id="PTHR15427:SF33">
    <property type="entry name" value="COLLAGEN IV NC1 DOMAIN-CONTAINING PROTEIN"/>
    <property type="match status" value="1"/>
</dbReference>
<dbReference type="SUPFAM" id="SSF49842">
    <property type="entry name" value="TNF-like"/>
    <property type="match status" value="1"/>
</dbReference>
<dbReference type="EMBL" id="MG011689">
    <property type="protein sequence ID" value="AVK75539.1"/>
    <property type="molecule type" value="Genomic_DNA"/>
</dbReference>
<dbReference type="GeneID" id="36844680"/>
<dbReference type="KEGG" id="vg:36844680"/>
<dbReference type="PANTHER" id="PTHR15427">
    <property type="entry name" value="EMILIN ELASTIN MICROFIBRIL INTERFACE-LOCATED PROTEIN ELASTIN MICROFIBRIL INTERFACER"/>
    <property type="match status" value="1"/>
</dbReference>
<feature type="compositionally biased region" description="Pro residues" evidence="4">
    <location>
        <begin position="58"/>
        <end position="84"/>
    </location>
</feature>
<protein>
    <recommendedName>
        <fullName evidence="5">C1q domain-containing protein</fullName>
    </recommendedName>
</protein>
<name>A0A2U7UAS6_9VIRU</name>
<evidence type="ECO:0000256" key="2">
    <source>
        <dbReference type="ARBA" id="ARBA00022525"/>
    </source>
</evidence>
<evidence type="ECO:0000256" key="1">
    <source>
        <dbReference type="ARBA" id="ARBA00004613"/>
    </source>
</evidence>
<evidence type="ECO:0000256" key="3">
    <source>
        <dbReference type="ARBA" id="ARBA00022729"/>
    </source>
</evidence>
<dbReference type="InterPro" id="IPR001073">
    <property type="entry name" value="C1q_dom"/>
</dbReference>
<feature type="region of interest" description="Disordered" evidence="4">
    <location>
        <begin position="57"/>
        <end position="107"/>
    </location>
</feature>
<evidence type="ECO:0000259" key="5">
    <source>
        <dbReference type="PROSITE" id="PS50871"/>
    </source>
</evidence>